<keyword evidence="3" id="KW-1185">Reference proteome</keyword>
<name>A0ABZ2KIX7_9BACT</name>
<protein>
    <recommendedName>
        <fullName evidence="1">DUF7738 domain-containing protein</fullName>
    </recommendedName>
</protein>
<dbReference type="RefSeq" id="WP_394848616.1">
    <property type="nucleotide sequence ID" value="NZ_CP089982.1"/>
</dbReference>
<sequence>MQDALVVDGNVFRYHGHELRMFDSVDSWLGALGPPSRTLQSGDVLTWDDQGLRLWVSKSASGGVVRRVDVTVLGFDDAGMSDLDRWDAIWNDGSDRPDRYADIREEMLRSSPNFPTTGERAEFVARYKDRYLSDGQPHHGFPGRVVVEGAVLKKGWNELEKTVDEMKDVPAHVEYFKHQSWISYILLLPVYLFLPHGDPSRGMAAVYPDYFVYSPDAVALQINFVRDHMEFREVQFHGYLY</sequence>
<evidence type="ECO:0000313" key="3">
    <source>
        <dbReference type="Proteomes" id="UP001379533"/>
    </source>
</evidence>
<organism evidence="2 3">
    <name type="scientific">Pendulispora brunnea</name>
    <dbReference type="NCBI Taxonomy" id="2905690"/>
    <lineage>
        <taxon>Bacteria</taxon>
        <taxon>Pseudomonadati</taxon>
        <taxon>Myxococcota</taxon>
        <taxon>Myxococcia</taxon>
        <taxon>Myxococcales</taxon>
        <taxon>Sorangiineae</taxon>
        <taxon>Pendulisporaceae</taxon>
        <taxon>Pendulispora</taxon>
    </lineage>
</organism>
<dbReference type="Proteomes" id="UP001379533">
    <property type="component" value="Chromosome"/>
</dbReference>
<evidence type="ECO:0000259" key="1">
    <source>
        <dbReference type="Pfam" id="PF24880"/>
    </source>
</evidence>
<gene>
    <name evidence="2" type="ORF">LZC95_14300</name>
</gene>
<accession>A0ABZ2KIX7</accession>
<reference evidence="2 3" key="1">
    <citation type="submission" date="2021-12" db="EMBL/GenBank/DDBJ databases">
        <title>Discovery of the Pendulisporaceae a myxobacterial family with distinct sporulation behavior and unique specialized metabolism.</title>
        <authorList>
            <person name="Garcia R."/>
            <person name="Popoff A."/>
            <person name="Bader C.D."/>
            <person name="Loehr J."/>
            <person name="Walesch S."/>
            <person name="Walt C."/>
            <person name="Boldt J."/>
            <person name="Bunk B."/>
            <person name="Haeckl F.J.F.P.J."/>
            <person name="Gunesch A.P."/>
            <person name="Birkelbach J."/>
            <person name="Nuebel U."/>
            <person name="Pietschmann T."/>
            <person name="Bach T."/>
            <person name="Mueller R."/>
        </authorList>
    </citation>
    <scope>NUCLEOTIDE SEQUENCE [LARGE SCALE GENOMIC DNA]</scope>
    <source>
        <strain evidence="2 3">MSr12523</strain>
    </source>
</reference>
<evidence type="ECO:0000313" key="2">
    <source>
        <dbReference type="EMBL" id="WXA97999.1"/>
    </source>
</evidence>
<proteinExistence type="predicted"/>
<dbReference type="InterPro" id="IPR056640">
    <property type="entry name" value="DUF7738"/>
</dbReference>
<feature type="domain" description="DUF7738" evidence="1">
    <location>
        <begin position="7"/>
        <end position="154"/>
    </location>
</feature>
<dbReference type="Pfam" id="PF24880">
    <property type="entry name" value="DUF7738"/>
    <property type="match status" value="1"/>
</dbReference>
<dbReference type="EMBL" id="CP089982">
    <property type="protein sequence ID" value="WXA97999.1"/>
    <property type="molecule type" value="Genomic_DNA"/>
</dbReference>